<dbReference type="PANTHER" id="PTHR22916">
    <property type="entry name" value="GLYCOSYLTRANSFERASE"/>
    <property type="match status" value="1"/>
</dbReference>
<dbReference type="GO" id="GO:0016757">
    <property type="term" value="F:glycosyltransferase activity"/>
    <property type="evidence" value="ECO:0007669"/>
    <property type="project" value="UniProtKB-KW"/>
</dbReference>
<proteinExistence type="inferred from homology"/>
<keyword evidence="3" id="KW-0808">Transferase</keyword>
<keyword evidence="6" id="KW-1185">Reference proteome</keyword>
<dbReference type="Gene3D" id="3.90.550.10">
    <property type="entry name" value="Spore Coat Polysaccharide Biosynthesis Protein SpsA, Chain A"/>
    <property type="match status" value="1"/>
</dbReference>
<dbReference type="AlphaFoldDB" id="A0A0C2W8R2"/>
<dbReference type="CDD" id="cd00761">
    <property type="entry name" value="Glyco_tranf_GTA_type"/>
    <property type="match status" value="1"/>
</dbReference>
<evidence type="ECO:0000313" key="6">
    <source>
        <dbReference type="Proteomes" id="UP000031972"/>
    </source>
</evidence>
<keyword evidence="2" id="KW-0328">Glycosyltransferase</keyword>
<organism evidence="5 6">
    <name type="scientific">Jeotgalibacillus campisalis</name>
    <dbReference type="NCBI Taxonomy" id="220754"/>
    <lineage>
        <taxon>Bacteria</taxon>
        <taxon>Bacillati</taxon>
        <taxon>Bacillota</taxon>
        <taxon>Bacilli</taxon>
        <taxon>Bacillales</taxon>
        <taxon>Caryophanaceae</taxon>
        <taxon>Jeotgalibacillus</taxon>
    </lineage>
</organism>
<sequence>MDVKVSVIVPVYNAEKYLEICIKSLIDQTLAECEFIFVNDGSTDGSEEIISRYIKSDNRIKLINQKNNGVSAARNAGIEKAVGKYIGFVDADDHVQKDMFEIFHENGEKYKADVVFSDLISELDGCNLKTGYPFIKGKVLDKSYIETVIIPYIIEEDSFNSVCNKVYRNNIIKNNKIAFTTDISLGEDGYFNLQVMNCIGTLFYLDYAGYFYREVSGSATRNIIDQNYFKRALEVYKGQLPANLKVNEKKLKELKSTKLIKNVFSYIHIYFKPTRQFSLYYRYLFVKSMINHHDVRESLTVYLHNKYHQSNRYEKTILILIKLRLVPGLYCITAYSRFRNRHGGVNR</sequence>
<evidence type="ECO:0000256" key="3">
    <source>
        <dbReference type="ARBA" id="ARBA00022679"/>
    </source>
</evidence>
<dbReference type="SUPFAM" id="SSF53448">
    <property type="entry name" value="Nucleotide-diphospho-sugar transferases"/>
    <property type="match status" value="1"/>
</dbReference>
<reference evidence="5 6" key="1">
    <citation type="submission" date="2015-01" db="EMBL/GenBank/DDBJ databases">
        <title>Jeotgalibacillus campisalis genome sequencing.</title>
        <authorList>
            <person name="Goh K.M."/>
            <person name="Chan K.-G."/>
            <person name="Yaakop A.S."/>
            <person name="Ee R."/>
            <person name="Gan H.M."/>
            <person name="Chan C.S."/>
        </authorList>
    </citation>
    <scope>NUCLEOTIDE SEQUENCE [LARGE SCALE GENOMIC DNA]</scope>
    <source>
        <strain evidence="5 6">SF-57</strain>
    </source>
</reference>
<accession>A0A0C2W8R2</accession>
<gene>
    <name evidence="5" type="ORF">KR50_03100</name>
</gene>
<dbReference type="PANTHER" id="PTHR22916:SF51">
    <property type="entry name" value="GLYCOSYLTRANSFERASE EPSH-RELATED"/>
    <property type="match status" value="1"/>
</dbReference>
<feature type="domain" description="Glycosyltransferase 2-like" evidence="4">
    <location>
        <begin position="6"/>
        <end position="132"/>
    </location>
</feature>
<dbReference type="OrthoDB" id="396512at2"/>
<comment type="similarity">
    <text evidence="1">Belongs to the glycosyltransferase 2 family.</text>
</comment>
<dbReference type="Proteomes" id="UP000031972">
    <property type="component" value="Unassembled WGS sequence"/>
</dbReference>
<evidence type="ECO:0000256" key="1">
    <source>
        <dbReference type="ARBA" id="ARBA00006739"/>
    </source>
</evidence>
<dbReference type="PATRIC" id="fig|220754.4.peg.316"/>
<comment type="caution">
    <text evidence="5">The sequence shown here is derived from an EMBL/GenBank/DDBJ whole genome shotgun (WGS) entry which is preliminary data.</text>
</comment>
<dbReference type="Pfam" id="PF00535">
    <property type="entry name" value="Glycos_transf_2"/>
    <property type="match status" value="1"/>
</dbReference>
<evidence type="ECO:0000313" key="5">
    <source>
        <dbReference type="EMBL" id="KIL52981.1"/>
    </source>
</evidence>
<evidence type="ECO:0000256" key="2">
    <source>
        <dbReference type="ARBA" id="ARBA00022676"/>
    </source>
</evidence>
<name>A0A0C2W8R2_9BACL</name>
<dbReference type="InterPro" id="IPR001173">
    <property type="entry name" value="Glyco_trans_2-like"/>
</dbReference>
<dbReference type="InterPro" id="IPR029044">
    <property type="entry name" value="Nucleotide-diphossugar_trans"/>
</dbReference>
<evidence type="ECO:0000259" key="4">
    <source>
        <dbReference type="Pfam" id="PF00535"/>
    </source>
</evidence>
<dbReference type="RefSeq" id="WP_041053910.1">
    <property type="nucleotide sequence ID" value="NZ_JXRR01000001.1"/>
</dbReference>
<protein>
    <recommendedName>
        <fullName evidence="4">Glycosyltransferase 2-like domain-containing protein</fullName>
    </recommendedName>
</protein>
<dbReference type="EMBL" id="JXRR01000001">
    <property type="protein sequence ID" value="KIL52981.1"/>
    <property type="molecule type" value="Genomic_DNA"/>
</dbReference>